<dbReference type="EMBL" id="AM445244">
    <property type="protein sequence ID" value="CAN69631.1"/>
    <property type="molecule type" value="Genomic_DNA"/>
</dbReference>
<dbReference type="GO" id="GO:0006351">
    <property type="term" value="P:DNA-templated transcription"/>
    <property type="evidence" value="ECO:0007669"/>
    <property type="project" value="InterPro"/>
</dbReference>
<evidence type="ECO:0000256" key="5">
    <source>
        <dbReference type="ARBA" id="ARBA00023163"/>
    </source>
</evidence>
<feature type="domain" description="MGS-like" evidence="7">
    <location>
        <begin position="1"/>
        <end position="65"/>
    </location>
</feature>
<dbReference type="GO" id="GO:0003899">
    <property type="term" value="F:DNA-directed RNA polymerase activity"/>
    <property type="evidence" value="ECO:0007669"/>
    <property type="project" value="UniProtKB-EC"/>
</dbReference>
<dbReference type="PANTHER" id="PTHR11692:SF0">
    <property type="entry name" value="BIFUNCTIONAL PURINE BIOSYNTHESIS PROTEIN ATIC"/>
    <property type="match status" value="1"/>
</dbReference>
<dbReference type="InterPro" id="IPR036914">
    <property type="entry name" value="MGS-like_dom_sf"/>
</dbReference>
<keyword evidence="4" id="KW-0548">Nucleotidyltransferase</keyword>
<protein>
    <recommendedName>
        <fullName evidence="1">DNA-directed RNA polymerase</fullName>
        <ecNumber evidence="1">2.7.7.6</ecNumber>
    </recommendedName>
</protein>
<dbReference type="PANTHER" id="PTHR11692">
    <property type="entry name" value="BIFUNCTIONAL PURINE BIOSYNTHESIS PROTEIN PURH"/>
    <property type="match status" value="1"/>
</dbReference>
<gene>
    <name evidence="8" type="ORF">VITISV_004392</name>
</gene>
<dbReference type="EC" id="2.7.7.6" evidence="1"/>
<evidence type="ECO:0000313" key="8">
    <source>
        <dbReference type="EMBL" id="CAN69631.1"/>
    </source>
</evidence>
<reference evidence="8" key="1">
    <citation type="journal article" date="2007" name="PLoS ONE">
        <title>The first genome sequence of an elite grapevine cultivar (Pinot noir Vitis vinifera L.): coping with a highly heterozygous genome.</title>
        <authorList>
            <person name="Velasco R."/>
            <person name="Zharkikh A."/>
            <person name="Troggio M."/>
            <person name="Cartwright D.A."/>
            <person name="Cestaro A."/>
            <person name="Pruss D."/>
            <person name="Pindo M."/>
            <person name="FitzGerald L.M."/>
            <person name="Vezzulli S."/>
            <person name="Reid J."/>
            <person name="Malacarne G."/>
            <person name="Iliev D."/>
            <person name="Coppola G."/>
            <person name="Wardell B."/>
            <person name="Micheletti D."/>
            <person name="Macalma T."/>
            <person name="Facci M."/>
            <person name="Mitchell J.T."/>
            <person name="Perazzolli M."/>
            <person name="Eldredge G."/>
            <person name="Gatto P."/>
            <person name="Oyzerski R."/>
            <person name="Moretto M."/>
            <person name="Gutin N."/>
            <person name="Stefanini M."/>
            <person name="Chen Y."/>
            <person name="Segala C."/>
            <person name="Davenport C."/>
            <person name="Dematte L."/>
            <person name="Mraz A."/>
            <person name="Battilana J."/>
            <person name="Stormo K."/>
            <person name="Costa F."/>
            <person name="Tao Q."/>
            <person name="Si-Ammour A."/>
            <person name="Harkins T."/>
            <person name="Lackey A."/>
            <person name="Perbost C."/>
            <person name="Taillon B."/>
            <person name="Stella A."/>
            <person name="Solovyev V."/>
            <person name="Fawcett J.A."/>
            <person name="Sterck L."/>
            <person name="Vandepoele K."/>
            <person name="Grando S.M."/>
            <person name="Toppo S."/>
            <person name="Moser C."/>
            <person name="Lanchbury J."/>
            <person name="Bogden R."/>
            <person name="Skolnick M."/>
            <person name="Sgaramella V."/>
            <person name="Bhatnagar S.K."/>
            <person name="Fontana P."/>
            <person name="Gutin A."/>
            <person name="Van de Peer Y."/>
            <person name="Salamini F."/>
            <person name="Viola R."/>
        </authorList>
    </citation>
    <scope>NUCLEOTIDE SEQUENCE</scope>
</reference>
<keyword evidence="2" id="KW-0240">DNA-directed RNA polymerase</keyword>
<dbReference type="ExpressionAtlas" id="A5B3D8">
    <property type="expression patterns" value="baseline"/>
</dbReference>
<feature type="region of interest" description="Disordered" evidence="6">
    <location>
        <begin position="63"/>
        <end position="87"/>
    </location>
</feature>
<sequence>MLDGHVKTLHPNIHGGILARRDQKHHMEALNEHGIGTFDVVVVNLYPFYDKVSLGGIEFEDEIETQAQDSDEPVKQSREGCDAQQPKKQQLYVERVLNVLKKMSDEDYILLGLNTKYARPNWMILQVLLIPSPPVKTSIMMDTSSRREDDLTH</sequence>
<name>A5B3D8_VITVI</name>
<evidence type="ECO:0000256" key="2">
    <source>
        <dbReference type="ARBA" id="ARBA00022478"/>
    </source>
</evidence>
<evidence type="ECO:0000259" key="7">
    <source>
        <dbReference type="SMART" id="SM00851"/>
    </source>
</evidence>
<dbReference type="GO" id="GO:0003677">
    <property type="term" value="F:DNA binding"/>
    <property type="evidence" value="ECO:0007669"/>
    <property type="project" value="InterPro"/>
</dbReference>
<dbReference type="SUPFAM" id="SSF52335">
    <property type="entry name" value="Methylglyoxal synthase-like"/>
    <property type="match status" value="1"/>
</dbReference>
<keyword evidence="3" id="KW-0808">Transferase</keyword>
<dbReference type="FunFam" id="3.40.50.1380:FF:000030">
    <property type="entry name" value="Uncharacterized protein"/>
    <property type="match status" value="1"/>
</dbReference>
<dbReference type="SMART" id="SM00851">
    <property type="entry name" value="MGS"/>
    <property type="match status" value="1"/>
</dbReference>
<evidence type="ECO:0000256" key="3">
    <source>
        <dbReference type="ARBA" id="ARBA00022679"/>
    </source>
</evidence>
<dbReference type="GO" id="GO:0000428">
    <property type="term" value="C:DNA-directed RNA polymerase complex"/>
    <property type="evidence" value="ECO:0007669"/>
    <property type="project" value="UniProtKB-KW"/>
</dbReference>
<dbReference type="SUPFAM" id="SSF64484">
    <property type="entry name" value="beta and beta-prime subunits of DNA dependent RNA-polymerase"/>
    <property type="match status" value="1"/>
</dbReference>
<feature type="compositionally biased region" description="Basic and acidic residues" evidence="6">
    <location>
        <begin position="72"/>
        <end position="81"/>
    </location>
</feature>
<evidence type="ECO:0000256" key="4">
    <source>
        <dbReference type="ARBA" id="ARBA00022695"/>
    </source>
</evidence>
<evidence type="ECO:0000256" key="6">
    <source>
        <dbReference type="SAM" id="MobiDB-lite"/>
    </source>
</evidence>
<organism evidence="8">
    <name type="scientific">Vitis vinifera</name>
    <name type="common">Grape</name>
    <dbReference type="NCBI Taxonomy" id="29760"/>
    <lineage>
        <taxon>Eukaryota</taxon>
        <taxon>Viridiplantae</taxon>
        <taxon>Streptophyta</taxon>
        <taxon>Embryophyta</taxon>
        <taxon>Tracheophyta</taxon>
        <taxon>Spermatophyta</taxon>
        <taxon>Magnoliopsida</taxon>
        <taxon>eudicotyledons</taxon>
        <taxon>Gunneridae</taxon>
        <taxon>Pentapetalae</taxon>
        <taxon>rosids</taxon>
        <taxon>Vitales</taxon>
        <taxon>Vitaceae</taxon>
        <taxon>Viteae</taxon>
        <taxon>Vitis</taxon>
    </lineage>
</organism>
<dbReference type="AlphaFoldDB" id="A5B3D8"/>
<proteinExistence type="predicted"/>
<dbReference type="OrthoDB" id="6017153at2759"/>
<dbReference type="Pfam" id="PF04997">
    <property type="entry name" value="RNA_pol_Rpb1_1"/>
    <property type="match status" value="1"/>
</dbReference>
<dbReference type="GO" id="GO:0006164">
    <property type="term" value="P:purine nucleotide biosynthetic process"/>
    <property type="evidence" value="ECO:0007669"/>
    <property type="project" value="InterPro"/>
</dbReference>
<keyword evidence="5" id="KW-0804">Transcription</keyword>
<accession>A5B3D8</accession>
<dbReference type="InterPro" id="IPR002695">
    <property type="entry name" value="PurH-like"/>
</dbReference>
<evidence type="ECO:0000256" key="1">
    <source>
        <dbReference type="ARBA" id="ARBA00012418"/>
    </source>
</evidence>
<dbReference type="InterPro" id="IPR011607">
    <property type="entry name" value="MGS-like_dom"/>
</dbReference>
<dbReference type="Gene3D" id="3.40.50.1380">
    <property type="entry name" value="Methylglyoxal synthase-like domain"/>
    <property type="match status" value="1"/>
</dbReference>
<dbReference type="GO" id="GO:0004643">
    <property type="term" value="F:phosphoribosylaminoimidazolecarboxamide formyltransferase activity"/>
    <property type="evidence" value="ECO:0007669"/>
    <property type="project" value="InterPro"/>
</dbReference>
<dbReference type="InterPro" id="IPR007080">
    <property type="entry name" value="RNA_pol_Rpb1_1"/>
</dbReference>
<dbReference type="GO" id="GO:0003937">
    <property type="term" value="F:IMP cyclohydrolase activity"/>
    <property type="evidence" value="ECO:0007669"/>
    <property type="project" value="InterPro"/>
</dbReference>